<comment type="caution">
    <text evidence="4">The sequence shown here is derived from an EMBL/GenBank/DDBJ whole genome shotgun (WGS) entry which is preliminary data.</text>
</comment>
<feature type="domain" description="UDP-glucose/GDP-mannose dehydrogenase N-terminal" evidence="3">
    <location>
        <begin position="34"/>
        <end position="132"/>
    </location>
</feature>
<dbReference type="Gene3D" id="3.40.50.720">
    <property type="entry name" value="NAD(P)-binding Rossmann-like Domain"/>
    <property type="match status" value="1"/>
</dbReference>
<dbReference type="SUPFAM" id="SSF51735">
    <property type="entry name" value="NAD(P)-binding Rossmann-fold domains"/>
    <property type="match status" value="1"/>
</dbReference>
<dbReference type="InterPro" id="IPR014026">
    <property type="entry name" value="UDP-Glc/GDP-Man_DH_dimer"/>
</dbReference>
<evidence type="ECO:0000313" key="4">
    <source>
        <dbReference type="EMBL" id="GAI17756.1"/>
    </source>
</evidence>
<evidence type="ECO:0000256" key="1">
    <source>
        <dbReference type="ARBA" id="ARBA00006601"/>
    </source>
</evidence>
<dbReference type="InterPro" id="IPR001732">
    <property type="entry name" value="UDP-Glc/GDP-Man_DH_N"/>
</dbReference>
<dbReference type="PANTHER" id="PTHR43750:SF1">
    <property type="entry name" value="GDP-MANNOSE 6-DEHYDROGENASE"/>
    <property type="match status" value="1"/>
</dbReference>
<reference evidence="4" key="1">
    <citation type="journal article" date="2014" name="Front. Microbiol.">
        <title>High frequency of phylogenetically diverse reductive dehalogenase-homologous genes in deep subseafloor sedimentary metagenomes.</title>
        <authorList>
            <person name="Kawai M."/>
            <person name="Futagami T."/>
            <person name="Toyoda A."/>
            <person name="Takaki Y."/>
            <person name="Nishi S."/>
            <person name="Hori S."/>
            <person name="Arai W."/>
            <person name="Tsubouchi T."/>
            <person name="Morono Y."/>
            <person name="Uchiyama I."/>
            <person name="Ito T."/>
            <person name="Fujiyama A."/>
            <person name="Inagaki F."/>
            <person name="Takami H."/>
        </authorList>
    </citation>
    <scope>NUCLEOTIDE SEQUENCE</scope>
    <source>
        <strain evidence="4">Expedition CK06-06</strain>
    </source>
</reference>
<dbReference type="Gene3D" id="1.10.1040.10">
    <property type="entry name" value="N-(1-d-carboxylethyl)-l-norvaline Dehydrogenase, domain 2"/>
    <property type="match status" value="1"/>
</dbReference>
<name>X1MI54_9ZZZZ</name>
<dbReference type="GO" id="GO:0051287">
    <property type="term" value="F:NAD binding"/>
    <property type="evidence" value="ECO:0007669"/>
    <property type="project" value="InterPro"/>
</dbReference>
<dbReference type="EMBL" id="BARV01008282">
    <property type="protein sequence ID" value="GAI17756.1"/>
    <property type="molecule type" value="Genomic_DNA"/>
</dbReference>
<organism evidence="4">
    <name type="scientific">marine sediment metagenome</name>
    <dbReference type="NCBI Taxonomy" id="412755"/>
    <lineage>
        <taxon>unclassified sequences</taxon>
        <taxon>metagenomes</taxon>
        <taxon>ecological metagenomes</taxon>
    </lineage>
</organism>
<proteinExistence type="inferred from homology"/>
<dbReference type="AlphaFoldDB" id="X1MI54"/>
<dbReference type="Pfam" id="PF00984">
    <property type="entry name" value="UDPG_MGDP_dh"/>
    <property type="match status" value="1"/>
</dbReference>
<dbReference type="GO" id="GO:0016616">
    <property type="term" value="F:oxidoreductase activity, acting on the CH-OH group of donors, NAD or NADP as acceptor"/>
    <property type="evidence" value="ECO:0007669"/>
    <property type="project" value="InterPro"/>
</dbReference>
<dbReference type="InterPro" id="IPR036291">
    <property type="entry name" value="NAD(P)-bd_dom_sf"/>
</dbReference>
<gene>
    <name evidence="4" type="ORF">S06H3_16704</name>
</gene>
<protein>
    <recommendedName>
        <fullName evidence="5">UDP-glucose/GDP-mannose dehydrogenase dimerisation domain-containing protein</fullName>
    </recommendedName>
</protein>
<dbReference type="PANTHER" id="PTHR43750">
    <property type="entry name" value="UDP-GLUCOSE 6-DEHYDROGENASE TUAD"/>
    <property type="match status" value="1"/>
</dbReference>
<evidence type="ECO:0000259" key="3">
    <source>
        <dbReference type="Pfam" id="PF03721"/>
    </source>
</evidence>
<accession>X1MI54</accession>
<dbReference type="InterPro" id="IPR008927">
    <property type="entry name" value="6-PGluconate_DH-like_C_sf"/>
</dbReference>
<sequence length="258" mass="29650">MNIGIVGLGVVGNALYQVLDDKFQDIKRYDPAKGYYDKLTDADVIFICINDKNKDMSSTREAVKRVVEENKKAIIVLRTTILPGTTDSLILEHKRIIVFMPEFLREWNVTNDMINPDKIVIGTEDNEAFETLINIFKSNKDIVFTDDIIQVKPIEAEIAKLALNSLYLIKVVYAEQLFDVIKKYDCDYKNIYRIFQSDRQINERHLIPKHDGYRGAGGKCLPKDSNFMLHIAKLKEKDGMELLKIAIKLNKGYLKEGK</sequence>
<dbReference type="InterPro" id="IPR013328">
    <property type="entry name" value="6PGD_dom2"/>
</dbReference>
<dbReference type="Pfam" id="PF03721">
    <property type="entry name" value="UDPG_MGDP_dh_N"/>
    <property type="match status" value="1"/>
</dbReference>
<dbReference type="SUPFAM" id="SSF48179">
    <property type="entry name" value="6-phosphogluconate dehydrogenase C-terminal domain-like"/>
    <property type="match status" value="1"/>
</dbReference>
<evidence type="ECO:0000259" key="2">
    <source>
        <dbReference type="Pfam" id="PF00984"/>
    </source>
</evidence>
<evidence type="ECO:0008006" key="5">
    <source>
        <dbReference type="Google" id="ProtNLM"/>
    </source>
</evidence>
<feature type="domain" description="UDP-glucose/GDP-mannose dehydrogenase dimerisation" evidence="2">
    <location>
        <begin position="155"/>
        <end position="251"/>
    </location>
</feature>
<comment type="similarity">
    <text evidence="1">Belongs to the UDP-glucose/GDP-mannose dehydrogenase family.</text>
</comment>